<dbReference type="InterPro" id="IPR055979">
    <property type="entry name" value="DUF7557"/>
</dbReference>
<dbReference type="Proteomes" id="UP000033038">
    <property type="component" value="Chromosome"/>
</dbReference>
<dbReference type="AlphaFoldDB" id="A0A0E3QJ00"/>
<name>A0A0E3QJ00_METBA</name>
<sequence length="83" mass="9840">MSTIAIDPDVKKSLKEFKITENESYNSIIKRLIVKVKETAEYKPMFPKEENTERRESHVKDFDAWLDRKLIEDKEILDALGRK</sequence>
<dbReference type="GeneID" id="24822114"/>
<dbReference type="KEGG" id="mbw:MSBRW_0685"/>
<protein>
    <submittedName>
        <fullName evidence="1">Uncharacterized protein</fullName>
    </submittedName>
</protein>
<organism evidence="1 2">
    <name type="scientific">Methanosarcina barkeri str. Wiesmoor</name>
    <dbReference type="NCBI Taxonomy" id="1434109"/>
    <lineage>
        <taxon>Archaea</taxon>
        <taxon>Methanobacteriati</taxon>
        <taxon>Methanobacteriota</taxon>
        <taxon>Stenosarchaea group</taxon>
        <taxon>Methanomicrobia</taxon>
        <taxon>Methanosarcinales</taxon>
        <taxon>Methanosarcinaceae</taxon>
        <taxon>Methanosarcina</taxon>
    </lineage>
</organism>
<dbReference type="RefSeq" id="WP_011305351.1">
    <property type="nucleotide sequence ID" value="NZ_CP009526.1"/>
</dbReference>
<evidence type="ECO:0000313" key="1">
    <source>
        <dbReference type="EMBL" id="AKB49938.1"/>
    </source>
</evidence>
<accession>A0A0E3QJ00</accession>
<reference evidence="1 2" key="1">
    <citation type="submission" date="2014-07" db="EMBL/GenBank/DDBJ databases">
        <title>Methanogenic archaea and the global carbon cycle.</title>
        <authorList>
            <person name="Henriksen J.R."/>
            <person name="Luke J."/>
            <person name="Reinhart S."/>
            <person name="Benedict M.N."/>
            <person name="Youngblut N.D."/>
            <person name="Metcalf M.E."/>
            <person name="Whitaker R.J."/>
            <person name="Metcalf W.W."/>
        </authorList>
    </citation>
    <scope>NUCLEOTIDE SEQUENCE [LARGE SCALE GENOMIC DNA]</scope>
    <source>
        <strain evidence="1 2">Wiesmoor</strain>
    </source>
</reference>
<evidence type="ECO:0000313" key="2">
    <source>
        <dbReference type="Proteomes" id="UP000033038"/>
    </source>
</evidence>
<dbReference type="EMBL" id="CP009526">
    <property type="protein sequence ID" value="AKB49938.1"/>
    <property type="molecule type" value="Genomic_DNA"/>
</dbReference>
<dbReference type="HOGENOM" id="CLU_2534699_0_0_2"/>
<dbReference type="PATRIC" id="fig|1434109.4.peg.836"/>
<gene>
    <name evidence="1" type="ORF">MSBRW_0685</name>
</gene>
<dbReference type="Pfam" id="PF24434">
    <property type="entry name" value="DUF7557"/>
    <property type="match status" value="1"/>
</dbReference>
<proteinExistence type="predicted"/>